<keyword evidence="3" id="KW-1185">Reference proteome</keyword>
<proteinExistence type="predicted"/>
<evidence type="ECO:0000313" key="2">
    <source>
        <dbReference type="EMBL" id="KAJ9598173.1"/>
    </source>
</evidence>
<gene>
    <name evidence="2" type="ORF">L9F63_011135</name>
</gene>
<reference evidence="2" key="1">
    <citation type="journal article" date="2023" name="IScience">
        <title>Live-bearing cockroach genome reveals convergent evolutionary mechanisms linked to viviparity in insects and beyond.</title>
        <authorList>
            <person name="Fouks B."/>
            <person name="Harrison M.C."/>
            <person name="Mikhailova A.A."/>
            <person name="Marchal E."/>
            <person name="English S."/>
            <person name="Carruthers M."/>
            <person name="Jennings E.C."/>
            <person name="Chiamaka E.L."/>
            <person name="Frigard R.A."/>
            <person name="Pippel M."/>
            <person name="Attardo G.M."/>
            <person name="Benoit J.B."/>
            <person name="Bornberg-Bauer E."/>
            <person name="Tobe S.S."/>
        </authorList>
    </citation>
    <scope>NUCLEOTIDE SEQUENCE</scope>
    <source>
        <strain evidence="2">Stay&amp;Tobe</strain>
    </source>
</reference>
<reference evidence="2" key="2">
    <citation type="submission" date="2023-05" db="EMBL/GenBank/DDBJ databases">
        <authorList>
            <person name="Fouks B."/>
        </authorList>
    </citation>
    <scope>NUCLEOTIDE SEQUENCE</scope>
    <source>
        <strain evidence="2">Stay&amp;Tobe</strain>
        <tissue evidence="2">Testes</tissue>
    </source>
</reference>
<keyword evidence="1" id="KW-1133">Transmembrane helix</keyword>
<protein>
    <submittedName>
        <fullName evidence="2">Uncharacterized protein</fullName>
    </submittedName>
</protein>
<comment type="caution">
    <text evidence="2">The sequence shown here is derived from an EMBL/GenBank/DDBJ whole genome shotgun (WGS) entry which is preliminary data.</text>
</comment>
<evidence type="ECO:0000256" key="1">
    <source>
        <dbReference type="SAM" id="Phobius"/>
    </source>
</evidence>
<accession>A0AAD8AFJ5</accession>
<keyword evidence="1" id="KW-0472">Membrane</keyword>
<organism evidence="2 3">
    <name type="scientific">Diploptera punctata</name>
    <name type="common">Pacific beetle cockroach</name>
    <dbReference type="NCBI Taxonomy" id="6984"/>
    <lineage>
        <taxon>Eukaryota</taxon>
        <taxon>Metazoa</taxon>
        <taxon>Ecdysozoa</taxon>
        <taxon>Arthropoda</taxon>
        <taxon>Hexapoda</taxon>
        <taxon>Insecta</taxon>
        <taxon>Pterygota</taxon>
        <taxon>Neoptera</taxon>
        <taxon>Polyneoptera</taxon>
        <taxon>Dictyoptera</taxon>
        <taxon>Blattodea</taxon>
        <taxon>Blaberoidea</taxon>
        <taxon>Blaberidae</taxon>
        <taxon>Diplopterinae</taxon>
        <taxon>Diploptera</taxon>
    </lineage>
</organism>
<evidence type="ECO:0000313" key="3">
    <source>
        <dbReference type="Proteomes" id="UP001233999"/>
    </source>
</evidence>
<sequence length="75" mass="8783">ANSRQNHLECQYSGIYIMLFSSSNILHPLSLLRSHDGRFLRRIADRNRLNETMIAYNRPFELSLSGWIVFEDQLG</sequence>
<name>A0AAD8AFJ5_DIPPU</name>
<dbReference type="AlphaFoldDB" id="A0AAD8AFJ5"/>
<feature type="transmembrane region" description="Helical" evidence="1">
    <location>
        <begin position="12"/>
        <end position="32"/>
    </location>
</feature>
<feature type="non-terminal residue" evidence="2">
    <location>
        <position position="75"/>
    </location>
</feature>
<dbReference type="EMBL" id="JASPKZ010001240">
    <property type="protein sequence ID" value="KAJ9598173.1"/>
    <property type="molecule type" value="Genomic_DNA"/>
</dbReference>
<keyword evidence="1" id="KW-0812">Transmembrane</keyword>
<dbReference type="Proteomes" id="UP001233999">
    <property type="component" value="Unassembled WGS sequence"/>
</dbReference>
<feature type="non-terminal residue" evidence="2">
    <location>
        <position position="1"/>
    </location>
</feature>